<feature type="compositionally biased region" description="Polar residues" evidence="1">
    <location>
        <begin position="41"/>
        <end position="50"/>
    </location>
</feature>
<dbReference type="AlphaFoldDB" id="A0A0A9F6Y9"/>
<feature type="region of interest" description="Disordered" evidence="1">
    <location>
        <begin position="41"/>
        <end position="68"/>
    </location>
</feature>
<organism evidence="2">
    <name type="scientific">Arundo donax</name>
    <name type="common">Giant reed</name>
    <name type="synonym">Donax arundinaceus</name>
    <dbReference type="NCBI Taxonomy" id="35708"/>
    <lineage>
        <taxon>Eukaryota</taxon>
        <taxon>Viridiplantae</taxon>
        <taxon>Streptophyta</taxon>
        <taxon>Embryophyta</taxon>
        <taxon>Tracheophyta</taxon>
        <taxon>Spermatophyta</taxon>
        <taxon>Magnoliopsida</taxon>
        <taxon>Liliopsida</taxon>
        <taxon>Poales</taxon>
        <taxon>Poaceae</taxon>
        <taxon>PACMAD clade</taxon>
        <taxon>Arundinoideae</taxon>
        <taxon>Arundineae</taxon>
        <taxon>Arundo</taxon>
    </lineage>
</organism>
<evidence type="ECO:0000256" key="1">
    <source>
        <dbReference type="SAM" id="MobiDB-lite"/>
    </source>
</evidence>
<feature type="region of interest" description="Disordered" evidence="1">
    <location>
        <begin position="80"/>
        <end position="103"/>
    </location>
</feature>
<proteinExistence type="predicted"/>
<reference evidence="2" key="2">
    <citation type="journal article" date="2015" name="Data Brief">
        <title>Shoot transcriptome of the giant reed, Arundo donax.</title>
        <authorList>
            <person name="Barrero R.A."/>
            <person name="Guerrero F.D."/>
            <person name="Moolhuijzen P."/>
            <person name="Goolsby J.A."/>
            <person name="Tidwell J."/>
            <person name="Bellgard S.E."/>
            <person name="Bellgard M.I."/>
        </authorList>
    </citation>
    <scope>NUCLEOTIDE SEQUENCE</scope>
    <source>
        <tissue evidence="2">Shoot tissue taken approximately 20 cm above the soil surface</tissue>
    </source>
</reference>
<name>A0A0A9F6Y9_ARUDO</name>
<dbReference type="EMBL" id="GBRH01189096">
    <property type="protein sequence ID" value="JAE08800.1"/>
    <property type="molecule type" value="Transcribed_RNA"/>
</dbReference>
<sequence length="121" mass="12984">MAGTLCCFPYADRSQMTPTLRHRTPPQILFAAHIRRLQIPSSSTLLATTDTPPPSPRMLLPAAPSPPPRALSLLPLTREGRGDQAASGGVKWQGAGSEASPGADCHLGYRLYPKARRYPPA</sequence>
<evidence type="ECO:0000313" key="2">
    <source>
        <dbReference type="EMBL" id="JAE08800.1"/>
    </source>
</evidence>
<protein>
    <submittedName>
        <fullName evidence="2">Uncharacterized protein</fullName>
    </submittedName>
</protein>
<reference evidence="2" key="1">
    <citation type="submission" date="2014-09" db="EMBL/GenBank/DDBJ databases">
        <authorList>
            <person name="Magalhaes I.L.F."/>
            <person name="Oliveira U."/>
            <person name="Santos F.R."/>
            <person name="Vidigal T.H.D.A."/>
            <person name="Brescovit A.D."/>
            <person name="Santos A.J."/>
        </authorList>
    </citation>
    <scope>NUCLEOTIDE SEQUENCE</scope>
    <source>
        <tissue evidence="2">Shoot tissue taken approximately 20 cm above the soil surface</tissue>
    </source>
</reference>
<accession>A0A0A9F6Y9</accession>